<protein>
    <submittedName>
        <fullName evidence="1">Uncharacterized protein</fullName>
    </submittedName>
</protein>
<dbReference type="OrthoDB" id="101791at2759"/>
<reference evidence="1 2" key="1">
    <citation type="journal article" date="2017" name="Genome Biol.">
        <title>New reference genome sequences of hot pepper reveal the massive evolution of plant disease-resistance genes by retroduplication.</title>
        <authorList>
            <person name="Kim S."/>
            <person name="Park J."/>
            <person name="Yeom S.I."/>
            <person name="Kim Y.M."/>
            <person name="Seo E."/>
            <person name="Kim K.T."/>
            <person name="Kim M.S."/>
            <person name="Lee J.M."/>
            <person name="Cheong K."/>
            <person name="Shin H.S."/>
            <person name="Kim S.B."/>
            <person name="Han K."/>
            <person name="Lee J."/>
            <person name="Park M."/>
            <person name="Lee H.A."/>
            <person name="Lee H.Y."/>
            <person name="Lee Y."/>
            <person name="Oh S."/>
            <person name="Lee J.H."/>
            <person name="Choi E."/>
            <person name="Choi E."/>
            <person name="Lee S.E."/>
            <person name="Jeon J."/>
            <person name="Kim H."/>
            <person name="Choi G."/>
            <person name="Song H."/>
            <person name="Lee J."/>
            <person name="Lee S.C."/>
            <person name="Kwon J.K."/>
            <person name="Lee H.Y."/>
            <person name="Koo N."/>
            <person name="Hong Y."/>
            <person name="Kim R.W."/>
            <person name="Kang W.H."/>
            <person name="Huh J.H."/>
            <person name="Kang B.C."/>
            <person name="Yang T.J."/>
            <person name="Lee Y.H."/>
            <person name="Bennetzen J.L."/>
            <person name="Choi D."/>
        </authorList>
    </citation>
    <scope>NUCLEOTIDE SEQUENCE [LARGE SCALE GENOMIC DNA]</scope>
    <source>
        <strain evidence="2">cv. PBC81</strain>
    </source>
</reference>
<organism evidence="1 2">
    <name type="scientific">Capsicum baccatum</name>
    <name type="common">Peruvian pepper</name>
    <dbReference type="NCBI Taxonomy" id="33114"/>
    <lineage>
        <taxon>Eukaryota</taxon>
        <taxon>Viridiplantae</taxon>
        <taxon>Streptophyta</taxon>
        <taxon>Embryophyta</taxon>
        <taxon>Tracheophyta</taxon>
        <taxon>Spermatophyta</taxon>
        <taxon>Magnoliopsida</taxon>
        <taxon>eudicotyledons</taxon>
        <taxon>Gunneridae</taxon>
        <taxon>Pentapetalae</taxon>
        <taxon>asterids</taxon>
        <taxon>lamiids</taxon>
        <taxon>Solanales</taxon>
        <taxon>Solanaceae</taxon>
        <taxon>Solanoideae</taxon>
        <taxon>Capsiceae</taxon>
        <taxon>Capsicum</taxon>
    </lineage>
</organism>
<evidence type="ECO:0000313" key="2">
    <source>
        <dbReference type="Proteomes" id="UP000224567"/>
    </source>
</evidence>
<comment type="caution">
    <text evidence="1">The sequence shown here is derived from an EMBL/GenBank/DDBJ whole genome shotgun (WGS) entry which is preliminary data.</text>
</comment>
<gene>
    <name evidence="1" type="ORF">CQW23_03077</name>
</gene>
<accession>A0A2G2XT87</accession>
<proteinExistence type="predicted"/>
<evidence type="ECO:0000313" key="1">
    <source>
        <dbReference type="EMBL" id="PHT60714.1"/>
    </source>
</evidence>
<dbReference type="Proteomes" id="UP000224567">
    <property type="component" value="Unassembled WGS sequence"/>
</dbReference>
<sequence>MMNNLVKYVMGKPFADRHTVMDDVDERYGMRGFTPSEIFESAKGPRELYFITFQDLKKAKRFTRQVQTWWPEKRVKPIYDADKRHMGNIKISWYYYRGDKEPNNNGDYSDVNFTKSSSVPVALRKVFTEELTDDGGRDHKLLVVGHAVLVESGSVLIDLFTFTELSRSQFLKYWPLGASQMRLVYTLPEVFNLVKRGIVDGCHAGAPFSYAFQVSRLNPLPSNFTKCKSLYGWYWFGSDIGFVVTPPKLPMNRSPSQSLLKHMWFNLFIFITESTNAVDVFSDNGPPPESSSLITI</sequence>
<dbReference type="PANTHER" id="PTHR47602:SF2">
    <property type="entry name" value="F-BOX PROTEIN SKIP22"/>
    <property type="match status" value="1"/>
</dbReference>
<dbReference type="AlphaFoldDB" id="A0A2G2XT87"/>
<dbReference type="EMBL" id="MLFT02000001">
    <property type="protein sequence ID" value="PHT60714.1"/>
    <property type="molecule type" value="Genomic_DNA"/>
</dbReference>
<reference evidence="2" key="2">
    <citation type="journal article" date="2017" name="J. Anim. Genet.">
        <title>Multiple reference genome sequences of hot pepper reveal the massive evolution of plant disease resistance genes by retroduplication.</title>
        <authorList>
            <person name="Kim S."/>
            <person name="Park J."/>
            <person name="Yeom S.-I."/>
            <person name="Kim Y.-M."/>
            <person name="Seo E."/>
            <person name="Kim K.-T."/>
            <person name="Kim M.-S."/>
            <person name="Lee J.M."/>
            <person name="Cheong K."/>
            <person name="Shin H.-S."/>
            <person name="Kim S.-B."/>
            <person name="Han K."/>
            <person name="Lee J."/>
            <person name="Park M."/>
            <person name="Lee H.-A."/>
            <person name="Lee H.-Y."/>
            <person name="Lee Y."/>
            <person name="Oh S."/>
            <person name="Lee J.H."/>
            <person name="Choi E."/>
            <person name="Choi E."/>
            <person name="Lee S.E."/>
            <person name="Jeon J."/>
            <person name="Kim H."/>
            <person name="Choi G."/>
            <person name="Song H."/>
            <person name="Lee J."/>
            <person name="Lee S.-C."/>
            <person name="Kwon J.-K."/>
            <person name="Lee H.-Y."/>
            <person name="Koo N."/>
            <person name="Hong Y."/>
            <person name="Kim R.W."/>
            <person name="Kang W.-H."/>
            <person name="Huh J.H."/>
            <person name="Kang B.-C."/>
            <person name="Yang T.-J."/>
            <person name="Lee Y.-H."/>
            <person name="Bennetzen J.L."/>
            <person name="Choi D."/>
        </authorList>
    </citation>
    <scope>NUCLEOTIDE SEQUENCE [LARGE SCALE GENOMIC DNA]</scope>
    <source>
        <strain evidence="2">cv. PBC81</strain>
    </source>
</reference>
<name>A0A2G2XT87_CAPBA</name>
<keyword evidence="2" id="KW-1185">Reference proteome</keyword>
<dbReference type="PANTHER" id="PTHR47602">
    <property type="entry name" value="F-BOX PROTEIN SKIP22"/>
    <property type="match status" value="1"/>
</dbReference>